<dbReference type="InterPro" id="IPR018146">
    <property type="entry name" value="Glyoxalase_1_CS"/>
</dbReference>
<dbReference type="EMBL" id="LT670817">
    <property type="protein sequence ID" value="SHG18490.1"/>
    <property type="molecule type" value="Genomic_DNA"/>
</dbReference>
<name>A0A1M5HRC9_9BRAD</name>
<evidence type="ECO:0000313" key="3">
    <source>
        <dbReference type="EMBL" id="SHG18490.1"/>
    </source>
</evidence>
<dbReference type="PROSITE" id="PS00934">
    <property type="entry name" value="GLYOXALASE_I_1"/>
    <property type="match status" value="1"/>
</dbReference>
<keyword evidence="1" id="KW-0479">Metal-binding</keyword>
<evidence type="ECO:0000259" key="2">
    <source>
        <dbReference type="PROSITE" id="PS51819"/>
    </source>
</evidence>
<reference evidence="3 4" key="1">
    <citation type="submission" date="2016-11" db="EMBL/GenBank/DDBJ databases">
        <authorList>
            <person name="Jaros S."/>
            <person name="Januszkiewicz K."/>
            <person name="Wedrychowicz H."/>
        </authorList>
    </citation>
    <scope>NUCLEOTIDE SEQUENCE [LARGE SCALE GENOMIC DNA]</scope>
    <source>
        <strain evidence="3 4">GAS138</strain>
    </source>
</reference>
<dbReference type="Proteomes" id="UP000189796">
    <property type="component" value="Chromosome I"/>
</dbReference>
<dbReference type="PROSITE" id="PS51819">
    <property type="entry name" value="VOC"/>
    <property type="match status" value="1"/>
</dbReference>
<gene>
    <name evidence="3" type="ORF">SAMN05443248_0599</name>
</gene>
<dbReference type="GO" id="GO:0046872">
    <property type="term" value="F:metal ion binding"/>
    <property type="evidence" value="ECO:0007669"/>
    <property type="project" value="UniProtKB-KW"/>
</dbReference>
<keyword evidence="3" id="KW-0560">Oxidoreductase</keyword>
<evidence type="ECO:0000256" key="1">
    <source>
        <dbReference type="ARBA" id="ARBA00022723"/>
    </source>
</evidence>
<evidence type="ECO:0000313" key="4">
    <source>
        <dbReference type="Proteomes" id="UP000189796"/>
    </source>
</evidence>
<dbReference type="InterPro" id="IPR037523">
    <property type="entry name" value="VOC_core"/>
</dbReference>
<dbReference type="AlphaFoldDB" id="A0A1M5HRC9"/>
<proteinExistence type="predicted"/>
<feature type="domain" description="VOC" evidence="2">
    <location>
        <begin position="5"/>
        <end position="128"/>
    </location>
</feature>
<dbReference type="InterPro" id="IPR004360">
    <property type="entry name" value="Glyas_Fos-R_dOase_dom"/>
</dbReference>
<dbReference type="SUPFAM" id="SSF54593">
    <property type="entry name" value="Glyoxalase/Bleomycin resistance protein/Dihydroxybiphenyl dioxygenase"/>
    <property type="match status" value="1"/>
</dbReference>
<dbReference type="GO" id="GO:0004462">
    <property type="term" value="F:lactoylglutathione lyase activity"/>
    <property type="evidence" value="ECO:0007669"/>
    <property type="project" value="InterPro"/>
</dbReference>
<dbReference type="InterPro" id="IPR029068">
    <property type="entry name" value="Glyas_Bleomycin-R_OHBP_Dase"/>
</dbReference>
<dbReference type="OrthoDB" id="7182891at2"/>
<organism evidence="3 4">
    <name type="scientific">Bradyrhizobium erythrophlei</name>
    <dbReference type="NCBI Taxonomy" id="1437360"/>
    <lineage>
        <taxon>Bacteria</taxon>
        <taxon>Pseudomonadati</taxon>
        <taxon>Pseudomonadota</taxon>
        <taxon>Alphaproteobacteria</taxon>
        <taxon>Hyphomicrobiales</taxon>
        <taxon>Nitrobacteraceae</taxon>
        <taxon>Bradyrhizobium</taxon>
    </lineage>
</organism>
<protein>
    <submittedName>
        <fullName evidence="3">Catechol 2,3-dioxygenase</fullName>
    </submittedName>
</protein>
<keyword evidence="3" id="KW-0223">Dioxygenase</keyword>
<dbReference type="RefSeq" id="WP_154071972.1">
    <property type="nucleotide sequence ID" value="NZ_LT670817.1"/>
</dbReference>
<accession>A0A1M5HRC9</accession>
<dbReference type="Pfam" id="PF00903">
    <property type="entry name" value="Glyoxalase"/>
    <property type="match status" value="1"/>
</dbReference>
<dbReference type="Gene3D" id="3.10.180.10">
    <property type="entry name" value="2,3-Dihydroxybiphenyl 1,2-Dioxygenase, domain 1"/>
    <property type="match status" value="1"/>
</dbReference>
<dbReference type="GO" id="GO:0051213">
    <property type="term" value="F:dioxygenase activity"/>
    <property type="evidence" value="ECO:0007669"/>
    <property type="project" value="UniProtKB-KW"/>
</dbReference>
<sequence length="141" mass="15698">MLIKGLHHIGVPVQNMDRAEAFYVGILGLTPCEQKPNWLFAGDHFSVHLMPSRPDLEQVNPARHFTLEVARLEEIAGLLLTHGLRPYQLTVDQARRRDITSADEPLDFGIGTIFVEDPDGNTVEFLQRDRGITAEILGSAA</sequence>